<organism evidence="3 4">
    <name type="scientific">Zavarzinia compransoris</name>
    <dbReference type="NCBI Taxonomy" id="1264899"/>
    <lineage>
        <taxon>Bacteria</taxon>
        <taxon>Pseudomonadati</taxon>
        <taxon>Pseudomonadota</taxon>
        <taxon>Alphaproteobacteria</taxon>
        <taxon>Rhodospirillales</taxon>
        <taxon>Zavarziniaceae</taxon>
        <taxon>Zavarzinia</taxon>
    </lineage>
</organism>
<gene>
    <name evidence="3" type="ORF">DKG75_14205</name>
</gene>
<dbReference type="GO" id="GO:0016020">
    <property type="term" value="C:membrane"/>
    <property type="evidence" value="ECO:0007669"/>
    <property type="project" value="TreeGrafter"/>
</dbReference>
<protein>
    <submittedName>
        <fullName evidence="3">Fatty acid desaturase</fullName>
    </submittedName>
</protein>
<evidence type="ECO:0000256" key="1">
    <source>
        <dbReference type="SAM" id="Phobius"/>
    </source>
</evidence>
<keyword evidence="1" id="KW-1133">Transmembrane helix</keyword>
<accession>A0A317E0J2</accession>
<keyword evidence="4" id="KW-1185">Reference proteome</keyword>
<name>A0A317E0J2_9PROT</name>
<keyword evidence="1" id="KW-0812">Transmembrane</keyword>
<feature type="transmembrane region" description="Helical" evidence="1">
    <location>
        <begin position="26"/>
        <end position="44"/>
    </location>
</feature>
<dbReference type="RefSeq" id="WP_109921794.1">
    <property type="nucleotide sequence ID" value="NZ_QGLF01000004.1"/>
</dbReference>
<feature type="transmembrane region" description="Helical" evidence="1">
    <location>
        <begin position="199"/>
        <end position="226"/>
    </location>
</feature>
<dbReference type="Pfam" id="PF00487">
    <property type="entry name" value="FA_desaturase"/>
    <property type="match status" value="1"/>
</dbReference>
<dbReference type="OrthoDB" id="9792534at2"/>
<dbReference type="CDD" id="cd03510">
    <property type="entry name" value="Rhizobitoxine-FADS-like"/>
    <property type="match status" value="1"/>
</dbReference>
<dbReference type="GO" id="GO:0008610">
    <property type="term" value="P:lipid biosynthetic process"/>
    <property type="evidence" value="ECO:0007669"/>
    <property type="project" value="UniProtKB-ARBA"/>
</dbReference>
<keyword evidence="1" id="KW-0472">Membrane</keyword>
<comment type="caution">
    <text evidence="3">The sequence shown here is derived from an EMBL/GenBank/DDBJ whole genome shotgun (WGS) entry which is preliminary data.</text>
</comment>
<feature type="transmembrane region" description="Helical" evidence="1">
    <location>
        <begin position="51"/>
        <end position="72"/>
    </location>
</feature>
<evidence type="ECO:0000313" key="3">
    <source>
        <dbReference type="EMBL" id="PWR19620.1"/>
    </source>
</evidence>
<evidence type="ECO:0000259" key="2">
    <source>
        <dbReference type="Pfam" id="PF00487"/>
    </source>
</evidence>
<proteinExistence type="predicted"/>
<dbReference type="InterPro" id="IPR005804">
    <property type="entry name" value="FA_desaturase_dom"/>
</dbReference>
<dbReference type="PANTHER" id="PTHR19353">
    <property type="entry name" value="FATTY ACID DESATURASE 2"/>
    <property type="match status" value="1"/>
</dbReference>
<feature type="domain" description="Fatty acid desaturase" evidence="2">
    <location>
        <begin position="53"/>
        <end position="301"/>
    </location>
</feature>
<dbReference type="Proteomes" id="UP000246077">
    <property type="component" value="Unassembled WGS sequence"/>
</dbReference>
<dbReference type="AlphaFoldDB" id="A0A317E0J2"/>
<dbReference type="PANTHER" id="PTHR19353:SF19">
    <property type="entry name" value="DELTA(5) FATTY ACID DESATURASE C-RELATED"/>
    <property type="match status" value="1"/>
</dbReference>
<dbReference type="GO" id="GO:0016717">
    <property type="term" value="F:oxidoreductase activity, acting on paired donors, with oxidation of a pair of donors resulting in the reduction of molecular oxygen to two molecules of water"/>
    <property type="evidence" value="ECO:0007669"/>
    <property type="project" value="TreeGrafter"/>
</dbReference>
<evidence type="ECO:0000313" key="4">
    <source>
        <dbReference type="Proteomes" id="UP000246077"/>
    </source>
</evidence>
<dbReference type="EMBL" id="QGLF01000004">
    <property type="protein sequence ID" value="PWR19620.1"/>
    <property type="molecule type" value="Genomic_DNA"/>
</dbReference>
<dbReference type="InterPro" id="IPR012171">
    <property type="entry name" value="Fatty_acid_desaturase"/>
</dbReference>
<reference evidence="4" key="1">
    <citation type="submission" date="2018-05" db="EMBL/GenBank/DDBJ databases">
        <title>Zavarzinia sp. HR-AS.</title>
        <authorList>
            <person name="Lee Y."/>
            <person name="Jeon C.O."/>
        </authorList>
    </citation>
    <scope>NUCLEOTIDE SEQUENCE [LARGE SCALE GENOMIC DNA]</scope>
    <source>
        <strain evidence="4">DSM 1231</strain>
    </source>
</reference>
<sequence length="320" mass="35501">MSRAFTLTDAFTPAEIRAFNTKSDLWGWWAVASTWAVIAGTFALMALWPHVVTVIVGLVLLGGRQLALSILMHEAAHYSLFRTRALNDIVGTWLCAAPVWGDVARYRKHHIQHHAHTNSELDPDLSLVTPFPTSRRSLRRKILRDLTGATGLKRMIGLFLMDIGALTYTVSGGARLVPRAERRLSRQIAQGLNRMGPMLATNAVIAAALGLLGAGWTYLVWVAAYLTTYSLFLRIRAIAEHACTERSDHPLRNTRTTRAGLLARATVAPLHVNYHLEHHLMPAAAYYRLPAMHRRLREKALTGPAPGYLDVLRLVTARAA</sequence>